<reference evidence="1" key="1">
    <citation type="journal article" date="2023" name="G3 (Bethesda)">
        <title>A reference genome for the long-term kleptoplast-retaining sea slug Elysia crispata morphotype clarki.</title>
        <authorList>
            <person name="Eastman K.E."/>
            <person name="Pendleton A.L."/>
            <person name="Shaikh M.A."/>
            <person name="Suttiyut T."/>
            <person name="Ogas R."/>
            <person name="Tomko P."/>
            <person name="Gavelis G."/>
            <person name="Widhalm J.R."/>
            <person name="Wisecaver J.H."/>
        </authorList>
    </citation>
    <scope>NUCLEOTIDE SEQUENCE</scope>
    <source>
        <strain evidence="1">ECLA1</strain>
    </source>
</reference>
<evidence type="ECO:0000313" key="1">
    <source>
        <dbReference type="EMBL" id="KAK3765855.1"/>
    </source>
</evidence>
<evidence type="ECO:0000313" key="2">
    <source>
        <dbReference type="Proteomes" id="UP001283361"/>
    </source>
</evidence>
<keyword evidence="2" id="KW-1185">Reference proteome</keyword>
<protein>
    <submittedName>
        <fullName evidence="1">Uncharacterized protein</fullName>
    </submittedName>
</protein>
<sequence>MDNPLEAIIRPTVLCRLPQNCGNKDRDFKVFLNGATYPRFSYGSYEEVKVLLALSKQVNSLPEPHAATMPFSDSKLSSDCPSQEIIWIRWGHYIRWLTWRSNRKTNGQTDKRSDRLVDGEQEEKELAMTKIWQQLKLAEAAIIANNKLECCGYPSLFHSALPIYLSRFLELMA</sequence>
<dbReference type="Proteomes" id="UP001283361">
    <property type="component" value="Unassembled WGS sequence"/>
</dbReference>
<name>A0AAE1DDE7_9GAST</name>
<accession>A0AAE1DDE7</accession>
<comment type="caution">
    <text evidence="1">The sequence shown here is derived from an EMBL/GenBank/DDBJ whole genome shotgun (WGS) entry which is preliminary data.</text>
</comment>
<proteinExistence type="predicted"/>
<gene>
    <name evidence="1" type="ORF">RRG08_026322</name>
</gene>
<dbReference type="EMBL" id="JAWDGP010004277">
    <property type="protein sequence ID" value="KAK3765855.1"/>
    <property type="molecule type" value="Genomic_DNA"/>
</dbReference>
<organism evidence="1 2">
    <name type="scientific">Elysia crispata</name>
    <name type="common">lettuce slug</name>
    <dbReference type="NCBI Taxonomy" id="231223"/>
    <lineage>
        <taxon>Eukaryota</taxon>
        <taxon>Metazoa</taxon>
        <taxon>Spiralia</taxon>
        <taxon>Lophotrochozoa</taxon>
        <taxon>Mollusca</taxon>
        <taxon>Gastropoda</taxon>
        <taxon>Heterobranchia</taxon>
        <taxon>Euthyneura</taxon>
        <taxon>Panpulmonata</taxon>
        <taxon>Sacoglossa</taxon>
        <taxon>Placobranchoidea</taxon>
        <taxon>Plakobranchidae</taxon>
        <taxon>Elysia</taxon>
    </lineage>
</organism>
<dbReference type="AlphaFoldDB" id="A0AAE1DDE7"/>